<dbReference type="EMBL" id="MIJY01000046">
    <property type="protein sequence ID" value="OEG08846.1"/>
    <property type="molecule type" value="Genomic_DNA"/>
</dbReference>
<evidence type="ECO:0008006" key="4">
    <source>
        <dbReference type="Google" id="ProtNLM"/>
    </source>
</evidence>
<reference evidence="3" key="1">
    <citation type="submission" date="2016-09" db="EMBL/GenBank/DDBJ databases">
        <authorList>
            <person name="Gulvik C.A."/>
        </authorList>
    </citation>
    <scope>NUCLEOTIDE SEQUENCE [LARGE SCALE GENOMIC DNA]</scope>
    <source>
        <strain evidence="3">LMG 8895</strain>
    </source>
</reference>
<gene>
    <name evidence="2" type="ORF">BCR25_12210</name>
</gene>
<feature type="transmembrane region" description="Helical" evidence="1">
    <location>
        <begin position="206"/>
        <end position="227"/>
    </location>
</feature>
<sequence length="228" mass="26744">MVREKKYIFSRGIAFYPEKEMLLLKKQAEQGWHFRKINRWGFLVFEKGQPEKKNFSVDFFDGSSDELSEYLVIYKQAGWENIGSHKKKYYFFKADCTTPTIYSDPESYWLRMKKEWLWLLKCYLIYFPLGVACLGLLILTKATKNPLLANVAVRVILTFFGMFFAALPLGVVVSVLFSLVIYKDRINYYNQPERFAHRQKVLRDSLFLGGIGFFLGIIISLISGYSFF</sequence>
<protein>
    <recommendedName>
        <fullName evidence="4">DUF2812 domain-containing protein</fullName>
    </recommendedName>
</protein>
<dbReference type="InterPro" id="IPR021359">
    <property type="entry name" value="DUF2812"/>
</dbReference>
<evidence type="ECO:0000313" key="3">
    <source>
        <dbReference type="Proteomes" id="UP000095094"/>
    </source>
</evidence>
<proteinExistence type="predicted"/>
<keyword evidence="1" id="KW-0472">Membrane</keyword>
<accession>A0A1E5G818</accession>
<feature type="transmembrane region" description="Helical" evidence="1">
    <location>
        <begin position="151"/>
        <end position="182"/>
    </location>
</feature>
<keyword evidence="3" id="KW-1185">Reference proteome</keyword>
<evidence type="ECO:0000313" key="2">
    <source>
        <dbReference type="EMBL" id="OEG08846.1"/>
    </source>
</evidence>
<feature type="transmembrane region" description="Helical" evidence="1">
    <location>
        <begin position="116"/>
        <end position="139"/>
    </location>
</feature>
<dbReference type="Proteomes" id="UP000095094">
    <property type="component" value="Unassembled WGS sequence"/>
</dbReference>
<keyword evidence="1" id="KW-1133">Transmembrane helix</keyword>
<comment type="caution">
    <text evidence="2">The sequence shown here is derived from an EMBL/GenBank/DDBJ whole genome shotgun (WGS) entry which is preliminary data.</text>
</comment>
<dbReference type="AlphaFoldDB" id="A0A1E5G818"/>
<organism evidence="2 3">
    <name type="scientific">Enterococcus termitis</name>
    <dbReference type="NCBI Taxonomy" id="332950"/>
    <lineage>
        <taxon>Bacteria</taxon>
        <taxon>Bacillati</taxon>
        <taxon>Bacillota</taxon>
        <taxon>Bacilli</taxon>
        <taxon>Lactobacillales</taxon>
        <taxon>Enterococcaceae</taxon>
        <taxon>Enterococcus</taxon>
    </lineage>
</organism>
<name>A0A1E5G818_9ENTE</name>
<dbReference type="Pfam" id="PF11193">
    <property type="entry name" value="DUF2812"/>
    <property type="match status" value="1"/>
</dbReference>
<evidence type="ECO:0000256" key="1">
    <source>
        <dbReference type="SAM" id="Phobius"/>
    </source>
</evidence>
<keyword evidence="1" id="KW-0812">Transmembrane</keyword>